<dbReference type="AlphaFoldDB" id="A0AAE0XLW8"/>
<dbReference type="GO" id="GO:0005975">
    <property type="term" value="P:carbohydrate metabolic process"/>
    <property type="evidence" value="ECO:0007669"/>
    <property type="project" value="InterPro"/>
</dbReference>
<evidence type="ECO:0000313" key="3">
    <source>
        <dbReference type="EMBL" id="KAK3695855.1"/>
    </source>
</evidence>
<dbReference type="Pfam" id="PF03190">
    <property type="entry name" value="Thioredox_DsbH"/>
    <property type="match status" value="1"/>
</dbReference>
<dbReference type="InterPro" id="IPR008928">
    <property type="entry name" value="6-hairpin_glycosidase_sf"/>
</dbReference>
<dbReference type="Gene3D" id="3.40.30.10">
    <property type="entry name" value="Glutaredoxin"/>
    <property type="match status" value="1"/>
</dbReference>
<gene>
    <name evidence="3" type="ORF">B0T22DRAFT_509371</name>
</gene>
<dbReference type="InterPro" id="IPR004879">
    <property type="entry name" value="Ssp411-like_TRX"/>
</dbReference>
<organism evidence="3 4">
    <name type="scientific">Podospora appendiculata</name>
    <dbReference type="NCBI Taxonomy" id="314037"/>
    <lineage>
        <taxon>Eukaryota</taxon>
        <taxon>Fungi</taxon>
        <taxon>Dikarya</taxon>
        <taxon>Ascomycota</taxon>
        <taxon>Pezizomycotina</taxon>
        <taxon>Sordariomycetes</taxon>
        <taxon>Sordariomycetidae</taxon>
        <taxon>Sordariales</taxon>
        <taxon>Podosporaceae</taxon>
        <taxon>Podospora</taxon>
    </lineage>
</organism>
<accession>A0AAE0XLW8</accession>
<feature type="compositionally biased region" description="Polar residues" evidence="1">
    <location>
        <begin position="857"/>
        <end position="866"/>
    </location>
</feature>
<feature type="compositionally biased region" description="Basic and acidic residues" evidence="1">
    <location>
        <begin position="815"/>
        <end position="838"/>
    </location>
</feature>
<comment type="caution">
    <text evidence="3">The sequence shown here is derived from an EMBL/GenBank/DDBJ whole genome shotgun (WGS) entry which is preliminary data.</text>
</comment>
<dbReference type="GO" id="GO:0003824">
    <property type="term" value="F:catalytic activity"/>
    <property type="evidence" value="ECO:0007669"/>
    <property type="project" value="UniProtKB-ARBA"/>
</dbReference>
<dbReference type="SUPFAM" id="SSF48208">
    <property type="entry name" value="Six-hairpin glycosidases"/>
    <property type="match status" value="1"/>
</dbReference>
<evidence type="ECO:0000256" key="1">
    <source>
        <dbReference type="SAM" id="MobiDB-lite"/>
    </source>
</evidence>
<dbReference type="PANTHER" id="PTHR42899">
    <property type="entry name" value="SPERMATOGENESIS-ASSOCIATED PROTEIN 20"/>
    <property type="match status" value="1"/>
</dbReference>
<feature type="compositionally biased region" description="Basic and acidic residues" evidence="1">
    <location>
        <begin position="847"/>
        <end position="856"/>
    </location>
</feature>
<feature type="region of interest" description="Disordered" evidence="1">
    <location>
        <begin position="193"/>
        <end position="217"/>
    </location>
</feature>
<dbReference type="InterPro" id="IPR036249">
    <property type="entry name" value="Thioredoxin-like_sf"/>
</dbReference>
<evidence type="ECO:0000313" key="4">
    <source>
        <dbReference type="Proteomes" id="UP001270362"/>
    </source>
</evidence>
<dbReference type="SUPFAM" id="SSF52833">
    <property type="entry name" value="Thioredoxin-like"/>
    <property type="match status" value="1"/>
</dbReference>
<feature type="compositionally biased region" description="Low complexity" evidence="1">
    <location>
        <begin position="1"/>
        <end position="42"/>
    </location>
</feature>
<dbReference type="InterPro" id="IPR024705">
    <property type="entry name" value="Ssp411"/>
</dbReference>
<feature type="compositionally biased region" description="Gly residues" evidence="1">
    <location>
        <begin position="201"/>
        <end position="216"/>
    </location>
</feature>
<keyword evidence="4" id="KW-1185">Reference proteome</keyword>
<dbReference type="Proteomes" id="UP001270362">
    <property type="component" value="Unassembled WGS sequence"/>
</dbReference>
<feature type="domain" description="Spermatogenesis-associated protein 20-like TRX" evidence="2">
    <location>
        <begin position="63"/>
        <end position="186"/>
    </location>
</feature>
<protein>
    <recommendedName>
        <fullName evidence="2">Spermatogenesis-associated protein 20-like TRX domain-containing protein</fullName>
    </recommendedName>
</protein>
<proteinExistence type="predicted"/>
<name>A0AAE0XLW8_9PEZI</name>
<feature type="compositionally biased region" description="Basic and acidic residues" evidence="1">
    <location>
        <begin position="870"/>
        <end position="879"/>
    </location>
</feature>
<dbReference type="PANTHER" id="PTHR42899:SF1">
    <property type="entry name" value="SPERMATOGENESIS-ASSOCIATED PROTEIN 20"/>
    <property type="match status" value="1"/>
</dbReference>
<feature type="region of interest" description="Disordered" evidence="1">
    <location>
        <begin position="1"/>
        <end position="73"/>
    </location>
</feature>
<feature type="region of interest" description="Disordered" evidence="1">
    <location>
        <begin position="815"/>
        <end position="879"/>
    </location>
</feature>
<reference evidence="3" key="2">
    <citation type="submission" date="2023-06" db="EMBL/GenBank/DDBJ databases">
        <authorList>
            <consortium name="Lawrence Berkeley National Laboratory"/>
            <person name="Haridas S."/>
            <person name="Hensen N."/>
            <person name="Bonometti L."/>
            <person name="Westerberg I."/>
            <person name="Brannstrom I.O."/>
            <person name="Guillou S."/>
            <person name="Cros-Aarteil S."/>
            <person name="Calhoun S."/>
            <person name="Kuo A."/>
            <person name="Mondo S."/>
            <person name="Pangilinan J."/>
            <person name="Riley R."/>
            <person name="Labutti K."/>
            <person name="Andreopoulos B."/>
            <person name="Lipzen A."/>
            <person name="Chen C."/>
            <person name="Yanf M."/>
            <person name="Daum C."/>
            <person name="Ng V."/>
            <person name="Clum A."/>
            <person name="Steindorff A."/>
            <person name="Ohm R."/>
            <person name="Martin F."/>
            <person name="Silar P."/>
            <person name="Natvig D."/>
            <person name="Lalanne C."/>
            <person name="Gautier V."/>
            <person name="Ament-Velasquez S.L."/>
            <person name="Kruys A."/>
            <person name="Hutchinson M.I."/>
            <person name="Powell A.J."/>
            <person name="Barry K."/>
            <person name="Miller A.N."/>
            <person name="Grigoriev I.V."/>
            <person name="Debuchy R."/>
            <person name="Gladieux P."/>
            <person name="Thoren M.H."/>
            <person name="Johannesson H."/>
        </authorList>
    </citation>
    <scope>NUCLEOTIDE SEQUENCE</scope>
    <source>
        <strain evidence="3">CBS 314.62</strain>
    </source>
</reference>
<evidence type="ECO:0000259" key="2">
    <source>
        <dbReference type="Pfam" id="PF03190"/>
    </source>
</evidence>
<dbReference type="Gene3D" id="1.50.10.10">
    <property type="match status" value="1"/>
</dbReference>
<dbReference type="EMBL" id="JAULSO010000001">
    <property type="protein sequence ID" value="KAK3695855.1"/>
    <property type="molecule type" value="Genomic_DNA"/>
</dbReference>
<dbReference type="InterPro" id="IPR012341">
    <property type="entry name" value="6hp_glycosidase-like_sf"/>
</dbReference>
<reference evidence="3" key="1">
    <citation type="journal article" date="2023" name="Mol. Phylogenet. Evol.">
        <title>Genome-scale phylogeny and comparative genomics of the fungal order Sordariales.</title>
        <authorList>
            <person name="Hensen N."/>
            <person name="Bonometti L."/>
            <person name="Westerberg I."/>
            <person name="Brannstrom I.O."/>
            <person name="Guillou S."/>
            <person name="Cros-Aarteil S."/>
            <person name="Calhoun S."/>
            <person name="Haridas S."/>
            <person name="Kuo A."/>
            <person name="Mondo S."/>
            <person name="Pangilinan J."/>
            <person name="Riley R."/>
            <person name="LaButti K."/>
            <person name="Andreopoulos B."/>
            <person name="Lipzen A."/>
            <person name="Chen C."/>
            <person name="Yan M."/>
            <person name="Daum C."/>
            <person name="Ng V."/>
            <person name="Clum A."/>
            <person name="Steindorff A."/>
            <person name="Ohm R.A."/>
            <person name="Martin F."/>
            <person name="Silar P."/>
            <person name="Natvig D.O."/>
            <person name="Lalanne C."/>
            <person name="Gautier V."/>
            <person name="Ament-Velasquez S.L."/>
            <person name="Kruys A."/>
            <person name="Hutchinson M.I."/>
            <person name="Powell A.J."/>
            <person name="Barry K."/>
            <person name="Miller A.N."/>
            <person name="Grigoriev I.V."/>
            <person name="Debuchy R."/>
            <person name="Gladieux P."/>
            <person name="Hiltunen Thoren M."/>
            <person name="Johannesson H."/>
        </authorList>
    </citation>
    <scope>NUCLEOTIDE SEQUENCE</scope>
    <source>
        <strain evidence="3">CBS 314.62</strain>
    </source>
</reference>
<sequence length="879" mass="97078">MMTAQLQQQQQQQQQQQPNGTVAPAPTSTQRASSSSSSTNTSRAERVAAPSTHVPHASSELQNRAGESDSPYVRQHADTPVAWQLLDAATLARATSENKPIFMHIGFLADHHCHLTTQDSFSNPTVASFLNASFIPILVDREERPDLDNIYQNYSEAVNATGGWPLNLFLTPDLYPIFGGTYWPGPGTEHSLANVVPSGENNGGGDGSAGGGGGGGSDEETCNDFLAISKKIYGFWVDQEERCRREAFEMLSKLQDFAQEGTFGANITTTASPPQPPNPDDADLDLDQLDEALDRITKMFDPVDFGFGTPKFPNPARLSFLLRLAHFPNEVRDVVGDKDVDNATAMAVGTLRRIRDGGLRDHVGGGAGFMRFSVTSDWSMPHFEKMVGENALLLGVFLDAWLGGAEGEVRVDNEFADVVLELADYLISPVVRLPAGGFVASELADSFYRRGDRHVREGAYYLWTRREFDHVAGGEHDSAIAAAYWNVLEDGNIPRDQDPHDEFINQNVLHISKDALELSRQFGIPAAEVKRIVEEAREKLQAHRERERVRPERDEKVVVNTNGAVISALARTAAAVGSLEEVRSARYLDAAREAARFVKEHLWVGSELRRFWFGGKASETRAFADDYAFLIEGLLDLYEATLETEWLDWARELQDTQTHIFYDPIVVSSDAYPPSPRKAQSGGFYSTELETLSHTILRLKSGMDKSAPSTNAVSASNLFRLGALLDNKAYTVQAKETINAFEAEILQYPWLFVSLLEGVVSEKLGVREVRVESGDSEVLTAYRRLPRGEARALILVKGEEVKLVGEKLDNLTLEEERPKEVETEEKRASGGLEGKPEPEVNALPVQKDSKGLDENVSRTQHGQAESQEPPPREEEKVLV</sequence>